<accession>A0A6P1E4F6</accession>
<dbReference type="Proteomes" id="UP000465035">
    <property type="component" value="Chromosome"/>
</dbReference>
<proteinExistence type="predicted"/>
<gene>
    <name evidence="1" type="ORF">GQR93_04600</name>
</gene>
<name>A0A6P1E4F6_LENHI</name>
<dbReference type="AlphaFoldDB" id="A0A6P1E4F6"/>
<sequence>MSQSFSNHKFTNLPDNIVDIATGILERSTEFQQRMTPPRKQGDERDKALAIPGNVIFYVPTLHMDDAQYQGHGLLPHLVKKSYLDIDVGVVPVKQEVTVRHAKMASHFTYEDAHIDLFNRVHHPAYIIGGYDLNGNRLRGVTIPLPDVKTEKVFVRIDEHWKIATDNNGYVTSVFHRYFLIDGIGAERKSVPKIATINSDLSMLSPNWGRQLKHSLAETQSFHSLLDTPQYYEHLGMFTNYQGSIQFGTGLDAQSGSHEQVELQKYNAKVLGNQENWHIVPHLTLKKLTE</sequence>
<dbReference type="EMBL" id="CP047121">
    <property type="protein sequence ID" value="QHB51548.1"/>
    <property type="molecule type" value="Genomic_DNA"/>
</dbReference>
<evidence type="ECO:0000313" key="1">
    <source>
        <dbReference type="EMBL" id="QHB51548.1"/>
    </source>
</evidence>
<dbReference type="RefSeq" id="WP_003552772.1">
    <property type="nucleotide sequence ID" value="NZ_CABKOL010000106.1"/>
</dbReference>
<organism evidence="1 2">
    <name type="scientific">Lentilactobacillus hilgardii</name>
    <name type="common">Lactobacillus hilgardii</name>
    <dbReference type="NCBI Taxonomy" id="1588"/>
    <lineage>
        <taxon>Bacteria</taxon>
        <taxon>Bacillati</taxon>
        <taxon>Bacillota</taxon>
        <taxon>Bacilli</taxon>
        <taxon>Lactobacillales</taxon>
        <taxon>Lactobacillaceae</taxon>
        <taxon>Lentilactobacillus</taxon>
    </lineage>
</organism>
<evidence type="ECO:0000313" key="2">
    <source>
        <dbReference type="Proteomes" id="UP000465035"/>
    </source>
</evidence>
<reference evidence="1 2" key="1">
    <citation type="submission" date="2019-12" db="EMBL/GenBank/DDBJ databases">
        <title>Lactobacillus hilgardii FLUB.</title>
        <authorList>
            <person name="Gustaw K."/>
        </authorList>
    </citation>
    <scope>NUCLEOTIDE SEQUENCE [LARGE SCALE GENOMIC DNA]</scope>
    <source>
        <strain evidence="1 2">FLUB</strain>
    </source>
</reference>
<protein>
    <submittedName>
        <fullName evidence="1">Uncharacterized protein</fullName>
    </submittedName>
</protein>
<dbReference type="GeneID" id="69057633"/>